<sequence length="213" mass="24696">MLKYPQIVKIISKSISYLNMTRFTRDTFKITPIQILGKTKKDESIDKIPKLLKERIADVRKIPCDGWICFQDANYRDELDVDSPIEVITLSNGTRIVAATSVVETINTQLRRNMNPLSYLNLPDNEKYKVIPFDYVFFNNSNNDLICLVSAISDNPVKICLNEFLKKNPFSDAGFTIIDKPDYFRIADDLFKWLFYKYDSVPKSSDECKTQNH</sequence>
<evidence type="ECO:0000313" key="2">
    <source>
        <dbReference type="Proteomes" id="UP000218164"/>
    </source>
</evidence>
<keyword evidence="2" id="KW-1185">Reference proteome</keyword>
<accession>A0A2A2HU87</accession>
<dbReference type="EMBL" id="LMVP01000164">
    <property type="protein sequence ID" value="PAV12878.1"/>
    <property type="molecule type" value="Genomic_DNA"/>
</dbReference>
<organism evidence="1 2">
    <name type="scientific">Methanosarcina spelaei</name>
    <dbReference type="NCBI Taxonomy" id="1036679"/>
    <lineage>
        <taxon>Archaea</taxon>
        <taxon>Methanobacteriati</taxon>
        <taxon>Methanobacteriota</taxon>
        <taxon>Stenosarchaea group</taxon>
        <taxon>Methanomicrobia</taxon>
        <taxon>Methanosarcinales</taxon>
        <taxon>Methanosarcinaceae</taxon>
        <taxon>Methanosarcina</taxon>
    </lineage>
</organism>
<reference evidence="1 2" key="1">
    <citation type="journal article" date="2017" name="BMC Genomics">
        <title>Genomic analysis of methanogenic archaea reveals a shift towards energy conservation.</title>
        <authorList>
            <person name="Gilmore S.P."/>
            <person name="Henske J.K."/>
            <person name="Sexton J.A."/>
            <person name="Solomon K.V."/>
            <person name="Seppala S."/>
            <person name="Yoo J.I."/>
            <person name="Huyett L.M."/>
            <person name="Pressman A."/>
            <person name="Cogan J.Z."/>
            <person name="Kivenson V."/>
            <person name="Peng X."/>
            <person name="Tan Y."/>
            <person name="Valentine D.L."/>
            <person name="O'Malley M.A."/>
        </authorList>
    </citation>
    <scope>NUCLEOTIDE SEQUENCE [LARGE SCALE GENOMIC DNA]</scope>
    <source>
        <strain evidence="1 2">MC-15</strain>
    </source>
</reference>
<dbReference type="AlphaFoldDB" id="A0A2A2HU87"/>
<gene>
    <name evidence="1" type="ORF">ASJ81_19515</name>
</gene>
<comment type="caution">
    <text evidence="1">The sequence shown here is derived from an EMBL/GenBank/DDBJ whole genome shotgun (WGS) entry which is preliminary data.</text>
</comment>
<dbReference type="Proteomes" id="UP000218164">
    <property type="component" value="Unassembled WGS sequence"/>
</dbReference>
<protein>
    <submittedName>
        <fullName evidence="1">Uncharacterized protein</fullName>
    </submittedName>
</protein>
<proteinExistence type="predicted"/>
<name>A0A2A2HU87_9EURY</name>
<evidence type="ECO:0000313" key="1">
    <source>
        <dbReference type="EMBL" id="PAV12878.1"/>
    </source>
</evidence>